<dbReference type="InterPro" id="IPR036426">
    <property type="entry name" value="Bulb-type_lectin_dom_sf"/>
</dbReference>
<dbReference type="PANTHER" id="PTHR32444:SF226">
    <property type="entry name" value="BULB-TYPE LECTIN DOMAIN-CONTAINING PROTEIN"/>
    <property type="match status" value="1"/>
</dbReference>
<evidence type="ECO:0000313" key="5">
    <source>
        <dbReference type="EMBL" id="CAL1413394.1"/>
    </source>
</evidence>
<dbReference type="SUPFAM" id="SSF51110">
    <property type="entry name" value="alpha-D-mannose-specific plant lectins"/>
    <property type="match status" value="1"/>
</dbReference>
<dbReference type="EMBL" id="OZ034822">
    <property type="protein sequence ID" value="CAL1413394.1"/>
    <property type="molecule type" value="Genomic_DNA"/>
</dbReference>
<keyword evidence="2" id="KW-1015">Disulfide bond</keyword>
<dbReference type="PROSITE" id="PS50927">
    <property type="entry name" value="BULB_LECTIN"/>
    <property type="match status" value="1"/>
</dbReference>
<evidence type="ECO:0000256" key="3">
    <source>
        <dbReference type="ARBA" id="ARBA00023180"/>
    </source>
</evidence>
<proteinExistence type="predicted"/>
<protein>
    <recommendedName>
        <fullName evidence="4">Bulb-type lectin domain-containing protein</fullName>
    </recommendedName>
</protein>
<dbReference type="Proteomes" id="UP001497516">
    <property type="component" value="Chromosome 9"/>
</dbReference>
<keyword evidence="3" id="KW-0325">Glycoprotein</keyword>
<sequence>MKQHCNRNHKQPNGGEGPPPVWVGNVNVLIISRTGVLTVASGGNLKIGNGIGDEIVSQTSAATVDGISGKTSTVLLNSDNFVLRELNRDESMKRELRQSFDYPTDTLLPGMKLGANLQTGHVWSLKPWPFEANFTFGLNPNETTKNLLLSFIVGEATSLVISARLLGIHHTSLVSLML</sequence>
<evidence type="ECO:0000313" key="6">
    <source>
        <dbReference type="Proteomes" id="UP001497516"/>
    </source>
</evidence>
<evidence type="ECO:0000256" key="2">
    <source>
        <dbReference type="ARBA" id="ARBA00023157"/>
    </source>
</evidence>
<accession>A0AAV2GTD8</accession>
<reference evidence="5 6" key="1">
    <citation type="submission" date="2024-04" db="EMBL/GenBank/DDBJ databases">
        <authorList>
            <person name="Fracassetti M."/>
        </authorList>
    </citation>
    <scope>NUCLEOTIDE SEQUENCE [LARGE SCALE GENOMIC DNA]</scope>
</reference>
<keyword evidence="1" id="KW-0732">Signal</keyword>
<organism evidence="5 6">
    <name type="scientific">Linum trigynum</name>
    <dbReference type="NCBI Taxonomy" id="586398"/>
    <lineage>
        <taxon>Eukaryota</taxon>
        <taxon>Viridiplantae</taxon>
        <taxon>Streptophyta</taxon>
        <taxon>Embryophyta</taxon>
        <taxon>Tracheophyta</taxon>
        <taxon>Spermatophyta</taxon>
        <taxon>Magnoliopsida</taxon>
        <taxon>eudicotyledons</taxon>
        <taxon>Gunneridae</taxon>
        <taxon>Pentapetalae</taxon>
        <taxon>rosids</taxon>
        <taxon>fabids</taxon>
        <taxon>Malpighiales</taxon>
        <taxon>Linaceae</taxon>
        <taxon>Linum</taxon>
    </lineage>
</organism>
<dbReference type="PANTHER" id="PTHR32444">
    <property type="entry name" value="BULB-TYPE LECTIN DOMAIN-CONTAINING PROTEIN"/>
    <property type="match status" value="1"/>
</dbReference>
<dbReference type="Pfam" id="PF01453">
    <property type="entry name" value="B_lectin"/>
    <property type="match status" value="1"/>
</dbReference>
<feature type="domain" description="Bulb-type lectin" evidence="4">
    <location>
        <begin position="1"/>
        <end position="96"/>
    </location>
</feature>
<keyword evidence="6" id="KW-1185">Reference proteome</keyword>
<evidence type="ECO:0000259" key="4">
    <source>
        <dbReference type="PROSITE" id="PS50927"/>
    </source>
</evidence>
<gene>
    <name evidence="5" type="ORF">LTRI10_LOCUS52632</name>
</gene>
<dbReference type="AlphaFoldDB" id="A0AAV2GTD8"/>
<name>A0AAV2GTD8_9ROSI</name>
<dbReference type="InterPro" id="IPR001480">
    <property type="entry name" value="Bulb-type_lectin_dom"/>
</dbReference>
<evidence type="ECO:0000256" key="1">
    <source>
        <dbReference type="ARBA" id="ARBA00022729"/>
    </source>
</evidence>